<protein>
    <submittedName>
        <fullName evidence="3">Redoxin domain-containing protein</fullName>
    </submittedName>
</protein>
<name>A0A6I4W070_9BACL</name>
<comment type="caution">
    <text evidence="3">The sequence shown here is derived from an EMBL/GenBank/DDBJ whole genome shotgun (WGS) entry which is preliminary data.</text>
</comment>
<dbReference type="InterPro" id="IPR013766">
    <property type="entry name" value="Thioredoxin_domain"/>
</dbReference>
<sequence length="186" mass="21237">MKVIRTFLIFVLLAGVVYAIYQTASNSQPVVNYANCKGNTGVEVKNCAPNFVLKTLDGQQVELYKTNGKPTVINFWASWCDPCKQEMPHLQKAYHQYKDKINFRMVNETSQDTLPNIKKFMKQYKYDFPILLDQENEDGQTIGTDHYQLIGIPTTFVIDSTGMITHKVVGEMSKEELQDILDDVLS</sequence>
<dbReference type="SUPFAM" id="SSF52833">
    <property type="entry name" value="Thioredoxin-like"/>
    <property type="match status" value="1"/>
</dbReference>
<proteinExistence type="predicted"/>
<dbReference type="GO" id="GO:0016209">
    <property type="term" value="F:antioxidant activity"/>
    <property type="evidence" value="ECO:0007669"/>
    <property type="project" value="InterPro"/>
</dbReference>
<accession>A0A6I4W070</accession>
<dbReference type="Gene3D" id="3.40.30.10">
    <property type="entry name" value="Glutaredoxin"/>
    <property type="match status" value="1"/>
</dbReference>
<keyword evidence="4" id="KW-1185">Reference proteome</keyword>
<feature type="domain" description="Thioredoxin" evidence="2">
    <location>
        <begin position="42"/>
        <end position="186"/>
    </location>
</feature>
<dbReference type="InterPro" id="IPR036249">
    <property type="entry name" value="Thioredoxin-like_sf"/>
</dbReference>
<evidence type="ECO:0000313" key="4">
    <source>
        <dbReference type="Proteomes" id="UP000430692"/>
    </source>
</evidence>
<dbReference type="Pfam" id="PF00578">
    <property type="entry name" value="AhpC-TSA"/>
    <property type="match status" value="1"/>
</dbReference>
<reference evidence="3 4" key="1">
    <citation type="submission" date="2019-12" db="EMBL/GenBank/DDBJ databases">
        <title>Whole-genome analyses of novel actinobacteria.</title>
        <authorList>
            <person name="Sahin N."/>
            <person name="Saygin H."/>
        </authorList>
    </citation>
    <scope>NUCLEOTIDE SEQUENCE [LARGE SCALE GENOMIC DNA]</scope>
    <source>
        <strain evidence="3 4">KC615</strain>
    </source>
</reference>
<dbReference type="InterPro" id="IPR050553">
    <property type="entry name" value="Thioredoxin_ResA/DsbE_sf"/>
</dbReference>
<dbReference type="GO" id="GO:0016491">
    <property type="term" value="F:oxidoreductase activity"/>
    <property type="evidence" value="ECO:0007669"/>
    <property type="project" value="InterPro"/>
</dbReference>
<keyword evidence="1" id="KW-1015">Disulfide bond</keyword>
<gene>
    <name evidence="3" type="ORF">GSM42_16970</name>
</gene>
<dbReference type="InterPro" id="IPR000866">
    <property type="entry name" value="AhpC/TSA"/>
</dbReference>
<dbReference type="PANTHER" id="PTHR42852:SF17">
    <property type="entry name" value="THIOREDOXIN-LIKE PROTEIN HI_1115"/>
    <property type="match status" value="1"/>
</dbReference>
<evidence type="ECO:0000256" key="1">
    <source>
        <dbReference type="ARBA" id="ARBA00023157"/>
    </source>
</evidence>
<evidence type="ECO:0000259" key="2">
    <source>
        <dbReference type="PROSITE" id="PS51352"/>
    </source>
</evidence>
<dbReference type="CDD" id="cd02966">
    <property type="entry name" value="TlpA_like_family"/>
    <property type="match status" value="1"/>
</dbReference>
<dbReference type="AlphaFoldDB" id="A0A6I4W070"/>
<organism evidence="3 4">
    <name type="scientific">Shimazuella alba</name>
    <dbReference type="NCBI Taxonomy" id="2690964"/>
    <lineage>
        <taxon>Bacteria</taxon>
        <taxon>Bacillati</taxon>
        <taxon>Bacillota</taxon>
        <taxon>Bacilli</taxon>
        <taxon>Bacillales</taxon>
        <taxon>Thermoactinomycetaceae</taxon>
        <taxon>Shimazuella</taxon>
    </lineage>
</organism>
<dbReference type="Proteomes" id="UP000430692">
    <property type="component" value="Unassembled WGS sequence"/>
</dbReference>
<dbReference type="PROSITE" id="PS51352">
    <property type="entry name" value="THIOREDOXIN_2"/>
    <property type="match status" value="1"/>
</dbReference>
<dbReference type="PANTHER" id="PTHR42852">
    <property type="entry name" value="THIOL:DISULFIDE INTERCHANGE PROTEIN DSBE"/>
    <property type="match status" value="1"/>
</dbReference>
<dbReference type="EMBL" id="WUUL01000013">
    <property type="protein sequence ID" value="MXQ55376.1"/>
    <property type="molecule type" value="Genomic_DNA"/>
</dbReference>
<dbReference type="RefSeq" id="WP_160802724.1">
    <property type="nucleotide sequence ID" value="NZ_WUUL01000013.1"/>
</dbReference>
<evidence type="ECO:0000313" key="3">
    <source>
        <dbReference type="EMBL" id="MXQ55376.1"/>
    </source>
</evidence>